<keyword evidence="1" id="KW-0812">Transmembrane</keyword>
<dbReference type="EMBL" id="JABASA010000003">
    <property type="protein sequence ID" value="NMD48516.1"/>
    <property type="molecule type" value="Genomic_DNA"/>
</dbReference>
<name>A0A7X9LC72_STRRT</name>
<keyword evidence="1" id="KW-1133">Transmembrane helix</keyword>
<dbReference type="AlphaFoldDB" id="A0A7X9LC72"/>
<protein>
    <submittedName>
        <fullName evidence="2">Uncharacterized protein</fullName>
    </submittedName>
</protein>
<feature type="transmembrane region" description="Helical" evidence="1">
    <location>
        <begin position="12"/>
        <end position="31"/>
    </location>
</feature>
<feature type="transmembrane region" description="Helical" evidence="1">
    <location>
        <begin position="43"/>
        <end position="61"/>
    </location>
</feature>
<feature type="transmembrane region" description="Helical" evidence="1">
    <location>
        <begin position="68"/>
        <end position="86"/>
    </location>
</feature>
<accession>A0A7X9LC72</accession>
<organism evidence="2 3">
    <name type="scientific">Streptococcus ratti</name>
    <dbReference type="NCBI Taxonomy" id="1341"/>
    <lineage>
        <taxon>Bacteria</taxon>
        <taxon>Bacillati</taxon>
        <taxon>Bacillota</taxon>
        <taxon>Bacilli</taxon>
        <taxon>Lactobacillales</taxon>
        <taxon>Streptococcaceae</taxon>
        <taxon>Streptococcus</taxon>
    </lineage>
</organism>
<proteinExistence type="predicted"/>
<reference evidence="2 3" key="1">
    <citation type="submission" date="2020-04" db="EMBL/GenBank/DDBJ databases">
        <title>MicrobeNet Type strains.</title>
        <authorList>
            <person name="Nicholson A.C."/>
        </authorList>
    </citation>
    <scope>NUCLEOTIDE SEQUENCE [LARGE SCALE GENOMIC DNA]</scope>
    <source>
        <strain evidence="2 3">DSM 22768</strain>
    </source>
</reference>
<gene>
    <name evidence="2" type="ORF">HHO37_02240</name>
</gene>
<evidence type="ECO:0000256" key="1">
    <source>
        <dbReference type="SAM" id="Phobius"/>
    </source>
</evidence>
<feature type="transmembrane region" description="Helical" evidence="1">
    <location>
        <begin position="92"/>
        <end position="111"/>
    </location>
</feature>
<dbReference type="Proteomes" id="UP000532121">
    <property type="component" value="Unassembled WGS sequence"/>
</dbReference>
<evidence type="ECO:0000313" key="2">
    <source>
        <dbReference type="EMBL" id="NMD48516.1"/>
    </source>
</evidence>
<sequence>MTKNGGKEMNGLGIFGAALAVIGLLVIVWGATLQPINFSGSDFMSFVTGGLLLAAIGLCMIADLPAICKVLGIWLAAAATMLYIYSLPDTDFIIKVIGFVSVLALAAWLSLKFWQ</sequence>
<keyword evidence="1" id="KW-0472">Membrane</keyword>
<evidence type="ECO:0000313" key="3">
    <source>
        <dbReference type="Proteomes" id="UP000532121"/>
    </source>
</evidence>
<comment type="caution">
    <text evidence="2">The sequence shown here is derived from an EMBL/GenBank/DDBJ whole genome shotgun (WGS) entry which is preliminary data.</text>
</comment>